<dbReference type="RefSeq" id="WP_279571533.1">
    <property type="nucleotide sequence ID" value="NZ_SNZH01000016.1"/>
</dbReference>
<comment type="cofactor">
    <cofactor evidence="9">
        <name>a divalent metal cation</name>
        <dbReference type="ChEBI" id="CHEBI:60240"/>
    </cofactor>
</comment>
<evidence type="ECO:0000256" key="8">
    <source>
        <dbReference type="ARBA" id="ARBA00068163"/>
    </source>
</evidence>
<dbReference type="CDD" id="cd00555">
    <property type="entry name" value="Maf"/>
    <property type="match status" value="1"/>
</dbReference>
<comment type="catalytic activity">
    <reaction evidence="5 9">
        <text>N(7)-methyl-GTP + H2O = N(7)-methyl-GMP + diphosphate + H(+)</text>
        <dbReference type="Rhea" id="RHEA:58744"/>
        <dbReference type="ChEBI" id="CHEBI:15377"/>
        <dbReference type="ChEBI" id="CHEBI:15378"/>
        <dbReference type="ChEBI" id="CHEBI:33019"/>
        <dbReference type="ChEBI" id="CHEBI:58285"/>
        <dbReference type="ChEBI" id="CHEBI:87133"/>
    </reaction>
</comment>
<feature type="site" description="Important for substrate specificity" evidence="9">
    <location>
        <position position="166"/>
    </location>
</feature>
<keyword evidence="4 9" id="KW-0546">Nucleotide metabolism</keyword>
<protein>
    <recommendedName>
        <fullName evidence="8 9">7-methyl-GTP pyrophosphatase</fullName>
        <shortName evidence="9">m(7)GTP pyrophosphatase</shortName>
        <ecNumber evidence="9">3.6.1.-</ecNumber>
    </recommendedName>
</protein>
<evidence type="ECO:0000256" key="6">
    <source>
        <dbReference type="ARBA" id="ARBA00053369"/>
    </source>
</evidence>
<evidence type="ECO:0000256" key="2">
    <source>
        <dbReference type="ARBA" id="ARBA00022490"/>
    </source>
</evidence>
<sequence>MTDMPLLALDQVELVLGSTSRYRAELLRRIAPHFRQATPDVDETPQPGEAPAALARRLAQAKAQAVAKMHPGALVIGSDQVAGLGAAILGKPGTAARAIRQLQASSANAVRFYTGLCLIDARREPFIARHALDITDVQFRPLTRPEIERYVEREQPLDCAGAFKSEGLGISLFEHIRSDDPSALVGLPLIALCRLLREAGIAVL</sequence>
<comment type="similarity">
    <text evidence="7 9">Belongs to the Maf family. YceF subfamily.</text>
</comment>
<dbReference type="FunFam" id="3.90.950.10:FF:000005">
    <property type="entry name" value="7-methyl-GTP pyrophosphatase"/>
    <property type="match status" value="1"/>
</dbReference>
<dbReference type="HAMAP" id="MF_00528">
    <property type="entry name" value="Maf"/>
    <property type="match status" value="1"/>
</dbReference>
<dbReference type="NCBIfam" id="TIGR00172">
    <property type="entry name" value="maf"/>
    <property type="match status" value="1"/>
</dbReference>
<reference evidence="10 11" key="1">
    <citation type="submission" date="2019-03" db="EMBL/GenBank/DDBJ databases">
        <title>Genomic Encyclopedia of Type Strains, Phase IV (KMG-IV): sequencing the most valuable type-strain genomes for metagenomic binning, comparative biology and taxonomic classification.</title>
        <authorList>
            <person name="Goeker M."/>
        </authorList>
    </citation>
    <scope>NUCLEOTIDE SEQUENCE [LARGE SCALE GENOMIC DNA]</scope>
    <source>
        <strain evidence="10 11">DSM 21667</strain>
    </source>
</reference>
<evidence type="ECO:0000256" key="5">
    <source>
        <dbReference type="ARBA" id="ARBA00050213"/>
    </source>
</evidence>
<keyword evidence="11" id="KW-1185">Reference proteome</keyword>
<comment type="caution">
    <text evidence="9">Lacks conserved residue(s) required for the propagation of feature annotation.</text>
</comment>
<evidence type="ECO:0000256" key="7">
    <source>
        <dbReference type="ARBA" id="ARBA00060749"/>
    </source>
</evidence>
<keyword evidence="3 9" id="KW-0378">Hydrolase</keyword>
<proteinExistence type="inferred from homology"/>
<evidence type="ECO:0000256" key="3">
    <source>
        <dbReference type="ARBA" id="ARBA00022801"/>
    </source>
</evidence>
<evidence type="ECO:0000256" key="1">
    <source>
        <dbReference type="ARBA" id="ARBA00004496"/>
    </source>
</evidence>
<feature type="active site" description="Proton acceptor" evidence="9">
    <location>
        <position position="79"/>
    </location>
</feature>
<dbReference type="PANTHER" id="PTHR43213:SF10">
    <property type="entry name" value="7-METHYL-GTP PYROPHOSPHATASE"/>
    <property type="match status" value="1"/>
</dbReference>
<evidence type="ECO:0000256" key="4">
    <source>
        <dbReference type="ARBA" id="ARBA00023080"/>
    </source>
</evidence>
<comment type="function">
    <text evidence="6 9">Nucleoside triphosphate pyrophosphatase that hydrolyzes 7-methyl-GTP (m(7)GTP). May have a dual role in cell division arrest and in preventing the incorporation of modified nucleotides into cellular nucleic acids.</text>
</comment>
<organism evidence="10 11">
    <name type="scientific">Tahibacter aquaticus</name>
    <dbReference type="NCBI Taxonomy" id="520092"/>
    <lineage>
        <taxon>Bacteria</taxon>
        <taxon>Pseudomonadati</taxon>
        <taxon>Pseudomonadota</taxon>
        <taxon>Gammaproteobacteria</taxon>
        <taxon>Lysobacterales</taxon>
        <taxon>Rhodanobacteraceae</taxon>
        <taxon>Tahibacter</taxon>
    </lineage>
</organism>
<dbReference type="EMBL" id="SNZH01000016">
    <property type="protein sequence ID" value="TDR39365.1"/>
    <property type="molecule type" value="Genomic_DNA"/>
</dbReference>
<dbReference type="GO" id="GO:0005737">
    <property type="term" value="C:cytoplasm"/>
    <property type="evidence" value="ECO:0007669"/>
    <property type="project" value="UniProtKB-SubCell"/>
</dbReference>
<dbReference type="AlphaFoldDB" id="A0A4R6YNW8"/>
<dbReference type="SUPFAM" id="SSF52972">
    <property type="entry name" value="ITPase-like"/>
    <property type="match status" value="1"/>
</dbReference>
<dbReference type="Proteomes" id="UP000295293">
    <property type="component" value="Unassembled WGS sequence"/>
</dbReference>
<keyword evidence="2 9" id="KW-0963">Cytoplasm</keyword>
<dbReference type="InterPro" id="IPR029001">
    <property type="entry name" value="ITPase-like_fam"/>
</dbReference>
<dbReference type="GO" id="GO:0009117">
    <property type="term" value="P:nucleotide metabolic process"/>
    <property type="evidence" value="ECO:0007669"/>
    <property type="project" value="UniProtKB-KW"/>
</dbReference>
<dbReference type="GO" id="GO:0047429">
    <property type="term" value="F:nucleoside triphosphate diphosphatase activity"/>
    <property type="evidence" value="ECO:0007669"/>
    <property type="project" value="InterPro"/>
</dbReference>
<dbReference type="Gene3D" id="3.90.950.10">
    <property type="match status" value="1"/>
</dbReference>
<comment type="subcellular location">
    <subcellularLocation>
        <location evidence="1 9">Cytoplasm</location>
    </subcellularLocation>
</comment>
<dbReference type="InterPro" id="IPR003697">
    <property type="entry name" value="Maf-like"/>
</dbReference>
<evidence type="ECO:0000313" key="11">
    <source>
        <dbReference type="Proteomes" id="UP000295293"/>
    </source>
</evidence>
<dbReference type="PANTHER" id="PTHR43213">
    <property type="entry name" value="BIFUNCTIONAL DTTP/UTP PYROPHOSPHATASE/METHYLTRANSFERASE PROTEIN-RELATED"/>
    <property type="match status" value="1"/>
</dbReference>
<name>A0A4R6YNW8_9GAMM</name>
<comment type="caution">
    <text evidence="10">The sequence shown here is derived from an EMBL/GenBank/DDBJ whole genome shotgun (WGS) entry which is preliminary data.</text>
</comment>
<dbReference type="EC" id="3.6.1.-" evidence="9"/>
<feature type="site" description="Important for substrate specificity" evidence="9">
    <location>
        <position position="80"/>
    </location>
</feature>
<feature type="site" description="Important for substrate specificity" evidence="9">
    <location>
        <position position="22"/>
    </location>
</feature>
<accession>A0A4R6YNW8</accession>
<dbReference type="PIRSF" id="PIRSF006305">
    <property type="entry name" value="Maf"/>
    <property type="match status" value="1"/>
</dbReference>
<evidence type="ECO:0000313" key="10">
    <source>
        <dbReference type="EMBL" id="TDR39365.1"/>
    </source>
</evidence>
<dbReference type="Pfam" id="PF02545">
    <property type="entry name" value="Maf"/>
    <property type="match status" value="1"/>
</dbReference>
<evidence type="ECO:0000256" key="9">
    <source>
        <dbReference type="HAMAP-Rule" id="MF_00528"/>
    </source>
</evidence>
<gene>
    <name evidence="10" type="ORF">DFR29_11666</name>
</gene>